<feature type="transmembrane region" description="Helical" evidence="9">
    <location>
        <begin position="588"/>
        <end position="608"/>
    </location>
</feature>
<name>A0ABY7EWZ7_MYAAR</name>
<keyword evidence="8 9" id="KW-0472">Membrane</keyword>
<evidence type="ECO:0000256" key="5">
    <source>
        <dbReference type="ARBA" id="ARBA00022475"/>
    </source>
</evidence>
<evidence type="ECO:0000256" key="4">
    <source>
        <dbReference type="ARBA" id="ARBA00022448"/>
    </source>
</evidence>
<evidence type="ECO:0000256" key="2">
    <source>
        <dbReference type="ARBA" id="ARBA00004651"/>
    </source>
</evidence>
<evidence type="ECO:0000256" key="6">
    <source>
        <dbReference type="ARBA" id="ARBA00022692"/>
    </source>
</evidence>
<sequence>MASKCCDNVSLLVCIIIILFGMGSWIAINGIWVELPLLVDQLPEGWNLPSYMAVVIQIANIGPITYTLTKLCCPNRNFQRPVVYAMVIIGSAASLLLAFFWTRTSVVGGVEHSTALLVLMFFLSLVDCTSSVVFLPFMNVFKPEYMTSYYVGEGFSGLIPSLVALGQGVGAVECVNQSLTNTTTNITEFSTVAVYLEPNFPVKDFFLFVFSMMVTCGIAFVLLNYLPFCKSEYTDRTFNSSHSYDLCDELKMSSTQKFVSETHEDEEPEQSVEHHATVIKLSKCSYLYLLIVIAWTNALTNGVLPSIQTYACLPYGSESYHLAVTLSQIANPASCCLAFFLPVTSGTVLSAVTLTGSAVSAYILALAVYSPIPPLVDSAAGPVLAVASFVVVFFLFTFAKVSIATIFRHAGGRGLLWCGAVTQLGSALGAAAMFVVVNVYQAFCCDNVSLLVCLIIIMFGMGSLIALNGIWVELPLLVDQLPEGWNLPSYMAAVIQISNTGPLTYTLTKACCPSRNFQRPVVYAMMIIGSTASLLLAFFWTRTSVIGGLEHSTALLVLMFFLSFVDCTSSVVFLPFMNVFKPEYMASYYVGEGFSGLIPSLVALGQGVGDVECVNQSFTNTTTNVTKFSTGAVYLEPNFLVKYFFLFVFSKMVTCGIAFVLLNNLPLCKREYADRESKSSHSYDLYEEINMVRTQKFVSETYENEEPEPSVEHHATVIKLSKCSYLTLLIVIAWTNALTNGVLPSIQTYACLPYGSESYHLAVTLSQIANPAACFLALFILVVSGTVLGAVTLTESAVSTYILALAVYSPAPPLVDSAAGPVLAVCVYKIYLKYMYKIDTCSCVVHNNDALFNKKVINFYNENCKITTVFRHAGGRGLLWCEAVTQLGSVLGAAAMFVVVNIYQGFMQK</sequence>
<evidence type="ECO:0000256" key="7">
    <source>
        <dbReference type="ARBA" id="ARBA00022989"/>
    </source>
</evidence>
<dbReference type="EMBL" id="CP111019">
    <property type="protein sequence ID" value="WAR13351.1"/>
    <property type="molecule type" value="Genomic_DNA"/>
</dbReference>
<feature type="transmembrane region" description="Helical" evidence="9">
    <location>
        <begin position="9"/>
        <end position="28"/>
    </location>
</feature>
<evidence type="ECO:0000256" key="9">
    <source>
        <dbReference type="SAM" id="Phobius"/>
    </source>
</evidence>
<feature type="transmembrane region" description="Helical" evidence="9">
    <location>
        <begin position="149"/>
        <end position="169"/>
    </location>
</feature>
<protein>
    <submittedName>
        <fullName evidence="10">RFT2-like protein</fullName>
    </submittedName>
</protein>
<dbReference type="PANTHER" id="PTHR12929">
    <property type="entry name" value="SOLUTE CARRIER FAMILY 52"/>
    <property type="match status" value="1"/>
</dbReference>
<dbReference type="PANTHER" id="PTHR12929:SF10">
    <property type="entry name" value="RIBOFLAVIN TRANSPORTER"/>
    <property type="match status" value="1"/>
</dbReference>
<keyword evidence="5" id="KW-1003">Cell membrane</keyword>
<evidence type="ECO:0000256" key="3">
    <source>
        <dbReference type="ARBA" id="ARBA00006366"/>
    </source>
</evidence>
<feature type="transmembrane region" description="Helical" evidence="9">
    <location>
        <begin position="553"/>
        <end position="576"/>
    </location>
</feature>
<comment type="catalytic activity">
    <reaction evidence="1">
        <text>riboflavin(in) = riboflavin(out)</text>
        <dbReference type="Rhea" id="RHEA:35015"/>
        <dbReference type="ChEBI" id="CHEBI:57986"/>
    </reaction>
</comment>
<feature type="transmembrane region" description="Helical" evidence="9">
    <location>
        <begin position="643"/>
        <end position="662"/>
    </location>
</feature>
<comment type="subcellular location">
    <subcellularLocation>
        <location evidence="2">Cell membrane</location>
        <topology evidence="2">Multi-pass membrane protein</topology>
    </subcellularLocation>
</comment>
<keyword evidence="6 9" id="KW-0812">Transmembrane</keyword>
<feature type="transmembrane region" description="Helical" evidence="9">
    <location>
        <begin position="772"/>
        <end position="793"/>
    </location>
</feature>
<dbReference type="Proteomes" id="UP001164746">
    <property type="component" value="Chromosome 8"/>
</dbReference>
<feature type="transmembrane region" description="Helical" evidence="9">
    <location>
        <begin position="384"/>
        <end position="407"/>
    </location>
</feature>
<reference evidence="10" key="1">
    <citation type="submission" date="2022-11" db="EMBL/GenBank/DDBJ databases">
        <title>Centuries of genome instability and evolution in soft-shell clam transmissible cancer (bioRxiv).</title>
        <authorList>
            <person name="Hart S.F.M."/>
            <person name="Yonemitsu M.A."/>
            <person name="Giersch R.M."/>
            <person name="Beal B.F."/>
            <person name="Arriagada G."/>
            <person name="Davis B.W."/>
            <person name="Ostrander E.A."/>
            <person name="Goff S.P."/>
            <person name="Metzger M.J."/>
        </authorList>
    </citation>
    <scope>NUCLEOTIDE SEQUENCE</scope>
    <source>
        <strain evidence="10">MELC-2E11</strain>
        <tissue evidence="10">Siphon/mantle</tissue>
    </source>
</reference>
<feature type="transmembrane region" description="Helical" evidence="9">
    <location>
        <begin position="521"/>
        <end position="541"/>
    </location>
</feature>
<feature type="transmembrane region" description="Helical" evidence="9">
    <location>
        <begin position="448"/>
        <end position="471"/>
    </location>
</feature>
<evidence type="ECO:0000313" key="11">
    <source>
        <dbReference type="Proteomes" id="UP001164746"/>
    </source>
</evidence>
<keyword evidence="4" id="KW-0813">Transport</keyword>
<evidence type="ECO:0000313" key="10">
    <source>
        <dbReference type="EMBL" id="WAR13351.1"/>
    </source>
</evidence>
<organism evidence="10 11">
    <name type="scientific">Mya arenaria</name>
    <name type="common">Soft-shell clam</name>
    <dbReference type="NCBI Taxonomy" id="6604"/>
    <lineage>
        <taxon>Eukaryota</taxon>
        <taxon>Metazoa</taxon>
        <taxon>Spiralia</taxon>
        <taxon>Lophotrochozoa</taxon>
        <taxon>Mollusca</taxon>
        <taxon>Bivalvia</taxon>
        <taxon>Autobranchia</taxon>
        <taxon>Heteroconchia</taxon>
        <taxon>Euheterodonta</taxon>
        <taxon>Imparidentia</taxon>
        <taxon>Neoheterodontei</taxon>
        <taxon>Myida</taxon>
        <taxon>Myoidea</taxon>
        <taxon>Myidae</taxon>
        <taxon>Mya</taxon>
    </lineage>
</organism>
<feature type="transmembrane region" description="Helical" evidence="9">
    <location>
        <begin position="81"/>
        <end position="102"/>
    </location>
</feature>
<feature type="transmembrane region" description="Helical" evidence="9">
    <location>
        <begin position="414"/>
        <end position="436"/>
    </location>
</feature>
<feature type="transmembrane region" description="Helical" evidence="9">
    <location>
        <begin position="48"/>
        <end position="69"/>
    </location>
</feature>
<gene>
    <name evidence="10" type="ORF">MAR_027531</name>
</gene>
<evidence type="ECO:0000256" key="1">
    <source>
        <dbReference type="ARBA" id="ARBA00000215"/>
    </source>
</evidence>
<comment type="similarity">
    <text evidence="3">Belongs to the riboflavin transporter family.</text>
</comment>
<keyword evidence="7 9" id="KW-1133">Transmembrane helix</keyword>
<keyword evidence="11" id="KW-1185">Reference proteome</keyword>
<feature type="transmembrane region" description="Helical" evidence="9">
    <location>
        <begin position="883"/>
        <end position="903"/>
    </location>
</feature>
<feature type="transmembrane region" description="Helical" evidence="9">
    <location>
        <begin position="114"/>
        <end position="137"/>
    </location>
</feature>
<proteinExistence type="inferred from homology"/>
<dbReference type="InterPro" id="IPR009357">
    <property type="entry name" value="Riboflavin_transptr"/>
</dbReference>
<feature type="transmembrane region" description="Helical" evidence="9">
    <location>
        <begin position="205"/>
        <end position="226"/>
    </location>
</feature>
<evidence type="ECO:0000256" key="8">
    <source>
        <dbReference type="ARBA" id="ARBA00023136"/>
    </source>
</evidence>
<dbReference type="Pfam" id="PF06237">
    <property type="entry name" value="SLC52_ribofla_tr"/>
    <property type="match status" value="3"/>
</dbReference>
<accession>A0ABY7EWZ7</accession>
<feature type="transmembrane region" description="Helical" evidence="9">
    <location>
        <begin position="348"/>
        <end position="372"/>
    </location>
</feature>
<feature type="transmembrane region" description="Helical" evidence="9">
    <location>
        <begin position="286"/>
        <end position="307"/>
    </location>
</feature>